<feature type="compositionally biased region" description="Basic and acidic residues" evidence="1">
    <location>
        <begin position="55"/>
        <end position="68"/>
    </location>
</feature>
<feature type="domain" description="DUF8009" evidence="2">
    <location>
        <begin position="6"/>
        <end position="139"/>
    </location>
</feature>
<gene>
    <name evidence="3" type="ORF">SAMN04488065_0586</name>
</gene>
<dbReference type="Pfam" id="PF26033">
    <property type="entry name" value="DUF8009"/>
    <property type="match status" value="1"/>
</dbReference>
<evidence type="ECO:0000313" key="3">
    <source>
        <dbReference type="EMBL" id="SDZ82377.1"/>
    </source>
</evidence>
<dbReference type="OrthoDB" id="199191at2157"/>
<reference evidence="3 4" key="1">
    <citation type="submission" date="2016-10" db="EMBL/GenBank/DDBJ databases">
        <authorList>
            <person name="de Groot N.N."/>
        </authorList>
    </citation>
    <scope>NUCLEOTIDE SEQUENCE [LARGE SCALE GENOMIC DNA]</scope>
    <source>
        <strain evidence="3 4">CGMCC 1.8712</strain>
    </source>
</reference>
<keyword evidence="4" id="KW-1185">Reference proteome</keyword>
<accession>A0A1H3W5M0</accession>
<dbReference type="AlphaFoldDB" id="A0A1H3W5M0"/>
<name>A0A1H3W5M0_9EURY</name>
<dbReference type="Proteomes" id="UP000236755">
    <property type="component" value="Unassembled WGS sequence"/>
</dbReference>
<dbReference type="RefSeq" id="WP_092631160.1">
    <property type="nucleotide sequence ID" value="NZ_FNQT01000001.1"/>
</dbReference>
<evidence type="ECO:0000256" key="1">
    <source>
        <dbReference type="SAM" id="MobiDB-lite"/>
    </source>
</evidence>
<sequence length="139" mass="15242">MAPTTGTDPTAIVAVAVTADDVVTALEATRRGGRRTVLRVTPPFSGRMRARLHRPRDGDETDALHLDPTELVAQPPPYPDPDATADRLRERGAYSTERHHARHAEAVREWRAAVRDAIVDAVTIDTESGPHRIEVTRLG</sequence>
<dbReference type="EMBL" id="FNQT01000001">
    <property type="protein sequence ID" value="SDZ82377.1"/>
    <property type="molecule type" value="Genomic_DNA"/>
</dbReference>
<dbReference type="InterPro" id="IPR058322">
    <property type="entry name" value="DUF8009"/>
</dbReference>
<protein>
    <recommendedName>
        <fullName evidence="2">DUF8009 domain-containing protein</fullName>
    </recommendedName>
</protein>
<evidence type="ECO:0000313" key="4">
    <source>
        <dbReference type="Proteomes" id="UP000236755"/>
    </source>
</evidence>
<organism evidence="3 4">
    <name type="scientific">Haloplanus vescus</name>
    <dbReference type="NCBI Taxonomy" id="555874"/>
    <lineage>
        <taxon>Archaea</taxon>
        <taxon>Methanobacteriati</taxon>
        <taxon>Methanobacteriota</taxon>
        <taxon>Stenosarchaea group</taxon>
        <taxon>Halobacteria</taxon>
        <taxon>Halobacteriales</taxon>
        <taxon>Haloferacaceae</taxon>
        <taxon>Haloplanus</taxon>
    </lineage>
</organism>
<dbReference type="STRING" id="555874.SAMN04488065_0586"/>
<feature type="region of interest" description="Disordered" evidence="1">
    <location>
        <begin position="46"/>
        <end position="86"/>
    </location>
</feature>
<proteinExistence type="predicted"/>
<evidence type="ECO:0000259" key="2">
    <source>
        <dbReference type="Pfam" id="PF26033"/>
    </source>
</evidence>